<proteinExistence type="inferred from homology"/>
<evidence type="ECO:0000256" key="4">
    <source>
        <dbReference type="ARBA" id="ARBA00022679"/>
    </source>
</evidence>
<dbReference type="HAMAP" id="MF_03162">
    <property type="entry name" value="RNA_methyltr_E_TRM7"/>
    <property type="match status" value="1"/>
</dbReference>
<dbReference type="InterPro" id="IPR015507">
    <property type="entry name" value="rRNA-MeTfrase_E"/>
</dbReference>
<keyword evidence="6 8" id="KW-0819">tRNA processing</keyword>
<evidence type="ECO:0000256" key="8">
    <source>
        <dbReference type="HAMAP-Rule" id="MF_03162"/>
    </source>
</evidence>
<protein>
    <recommendedName>
        <fullName evidence="8">Putative tRNA (cytidine(32)/guanosine(34)-2'-O)-methyltransferase</fullName>
        <ecNumber evidence="8">2.1.1.205</ecNumber>
    </recommendedName>
    <alternativeName>
        <fullName evidence="8">2'-O-ribose RNA methyltransferase TRM7 homolog</fullName>
    </alternativeName>
</protein>
<dbReference type="InterPro" id="IPR029063">
    <property type="entry name" value="SAM-dependent_MTases_sf"/>
</dbReference>
<sequence>NKKFTVMGKVSKDKRDIYYRQAKEDGYRARSAYKLLQLDEEFHFFKYVTKVVDLCAAPGSWSQVCCEKLAKNANHPVCKEYEMDKEIKIVAVDLQPIAPYPPVITIQGDITEESTATKIIEAAEGKVDLVICDGAPDVTGLHAFDEFLQSQLVLSALNITTIILKEGGHFVAKIFRAKNIQLLQTQMEMFFKKVEVAKPKSSRQSSSESFIVCMDYTPIPDYVPTLKNPMFLSDYDKEITKLTGINRKIVPFLACGDTSGWDSDKTNKLPELKRPGLLYDPLEVFHNPKYMPRNPVEAPINPNYSTSVSLKKGDRLEKVELPKSDAYKNVLTKIKLQVGQLEPVRPSSSMSNPISVDSLTELFD</sequence>
<dbReference type="HAMAP" id="MF_01547">
    <property type="entry name" value="RNA_methyltr_E"/>
    <property type="match status" value="1"/>
</dbReference>
<reference evidence="12" key="1">
    <citation type="submission" date="2024-02" db="UniProtKB">
        <authorList>
            <consortium name="WormBaseParasite"/>
        </authorList>
    </citation>
    <scope>IDENTIFICATION</scope>
</reference>
<feature type="binding site" evidence="8">
    <location>
        <position position="59"/>
    </location>
    <ligand>
        <name>S-adenosyl-L-methionine</name>
        <dbReference type="ChEBI" id="CHEBI:59789"/>
    </ligand>
</feature>
<dbReference type="InterPro" id="IPR002877">
    <property type="entry name" value="RNA_MeTrfase_FtsJ_dom"/>
</dbReference>
<feature type="domain" description="Ribosomal RNA methyltransferase FtsJ" evidence="10">
    <location>
        <begin position="27"/>
        <end position="216"/>
    </location>
</feature>
<dbReference type="GO" id="GO:0006364">
    <property type="term" value="P:rRNA processing"/>
    <property type="evidence" value="ECO:0007669"/>
    <property type="project" value="UniProtKB-KW"/>
</dbReference>
<dbReference type="GO" id="GO:0106340">
    <property type="term" value="F:tRNA (guanosine(34)-2'-O)-methyltransferase activity"/>
    <property type="evidence" value="ECO:0007669"/>
    <property type="project" value="UniProtKB-ARBA"/>
</dbReference>
<dbReference type="Pfam" id="PF01728">
    <property type="entry name" value="FtsJ"/>
    <property type="match status" value="1"/>
</dbReference>
<feature type="active site" description="Proton acceptor" evidence="8">
    <location>
        <position position="173"/>
    </location>
</feature>
<dbReference type="PANTHER" id="PTHR10920:SF12">
    <property type="entry name" value="TRNA (CYTIDINE(32)_GUANOSINE(34)-2'-O)-METHYLTRANSFERASE-RELATED"/>
    <property type="match status" value="1"/>
</dbReference>
<comment type="function">
    <text evidence="8">Methylates the 2'-O-ribose of nucleotides at positions 32 and 34 of the tRNA anticodon loop of substrate tRNAs.</text>
</comment>
<evidence type="ECO:0000256" key="5">
    <source>
        <dbReference type="ARBA" id="ARBA00022691"/>
    </source>
</evidence>
<evidence type="ECO:0000259" key="10">
    <source>
        <dbReference type="Pfam" id="PF01728"/>
    </source>
</evidence>
<dbReference type="GO" id="GO:0005737">
    <property type="term" value="C:cytoplasm"/>
    <property type="evidence" value="ECO:0007669"/>
    <property type="project" value="UniProtKB-SubCell"/>
</dbReference>
<dbReference type="Proteomes" id="UP000035681">
    <property type="component" value="Unplaced"/>
</dbReference>
<feature type="binding site" evidence="8">
    <location>
        <position position="133"/>
    </location>
    <ligand>
        <name>S-adenosyl-L-methionine</name>
        <dbReference type="ChEBI" id="CHEBI:59789"/>
    </ligand>
</feature>
<dbReference type="InterPro" id="IPR050082">
    <property type="entry name" value="RNA_methyltr_RlmE"/>
</dbReference>
<accession>A0AAF5DF28</accession>
<feature type="region of interest" description="Disordered" evidence="9">
    <location>
        <begin position="345"/>
        <end position="364"/>
    </location>
</feature>
<evidence type="ECO:0000256" key="9">
    <source>
        <dbReference type="SAM" id="MobiDB-lite"/>
    </source>
</evidence>
<comment type="subcellular location">
    <subcellularLocation>
        <location evidence="8">Cytoplasm</location>
    </subcellularLocation>
</comment>
<keyword evidence="4 8" id="KW-0808">Transferase</keyword>
<name>A0AAF5DF28_STRER</name>
<dbReference type="PANTHER" id="PTHR10920">
    <property type="entry name" value="RIBOSOMAL RNA METHYLTRANSFERASE"/>
    <property type="match status" value="1"/>
</dbReference>
<feature type="binding site" evidence="8">
    <location>
        <position position="61"/>
    </location>
    <ligand>
        <name>S-adenosyl-L-methionine</name>
        <dbReference type="ChEBI" id="CHEBI:59789"/>
    </ligand>
</feature>
<dbReference type="FunFam" id="3.40.50.150:FF:000220">
    <property type="entry name" value="CAMK protein kinase"/>
    <property type="match status" value="1"/>
</dbReference>
<evidence type="ECO:0000313" key="11">
    <source>
        <dbReference type="Proteomes" id="UP000035681"/>
    </source>
</evidence>
<evidence type="ECO:0000256" key="7">
    <source>
        <dbReference type="ARBA" id="ARBA00048902"/>
    </source>
</evidence>
<feature type="binding site" evidence="8">
    <location>
        <position position="109"/>
    </location>
    <ligand>
        <name>S-adenosyl-L-methionine</name>
        <dbReference type="ChEBI" id="CHEBI:59789"/>
    </ligand>
</feature>
<dbReference type="WBParaSite" id="TCONS_00010306.p1">
    <property type="protein sequence ID" value="TCONS_00010306.p1"/>
    <property type="gene ID" value="XLOC_008004"/>
</dbReference>
<feature type="binding site" evidence="8">
    <location>
        <position position="93"/>
    </location>
    <ligand>
        <name>S-adenosyl-L-methionine</name>
        <dbReference type="ChEBI" id="CHEBI:59789"/>
    </ligand>
</feature>
<keyword evidence="1 8" id="KW-0963">Cytoplasm</keyword>
<keyword evidence="11" id="KW-1185">Reference proteome</keyword>
<dbReference type="GO" id="GO:0002128">
    <property type="term" value="P:tRNA nucleoside ribose methylation"/>
    <property type="evidence" value="ECO:0007669"/>
    <property type="project" value="UniProtKB-UniRule"/>
</dbReference>
<evidence type="ECO:0000256" key="3">
    <source>
        <dbReference type="ARBA" id="ARBA00022603"/>
    </source>
</evidence>
<keyword evidence="2" id="KW-0698">rRNA processing</keyword>
<organism evidence="11 12">
    <name type="scientific">Strongyloides stercoralis</name>
    <name type="common">Threadworm</name>
    <dbReference type="NCBI Taxonomy" id="6248"/>
    <lineage>
        <taxon>Eukaryota</taxon>
        <taxon>Metazoa</taxon>
        <taxon>Ecdysozoa</taxon>
        <taxon>Nematoda</taxon>
        <taxon>Chromadorea</taxon>
        <taxon>Rhabditida</taxon>
        <taxon>Tylenchina</taxon>
        <taxon>Panagrolaimomorpha</taxon>
        <taxon>Strongyloidoidea</taxon>
        <taxon>Strongyloididae</taxon>
        <taxon>Strongyloides</taxon>
    </lineage>
</organism>
<feature type="compositionally biased region" description="Polar residues" evidence="9">
    <location>
        <begin position="346"/>
        <end position="358"/>
    </location>
</feature>
<comment type="catalytic activity">
    <reaction evidence="7 8">
        <text>cytidine(32)/guanosine(34) in tRNA + 2 S-adenosyl-L-methionine = 2'-O-methylcytidine(32)/2'-O-methylguanosine(34) in tRNA + 2 S-adenosyl-L-homocysteine + 2 H(+)</text>
        <dbReference type="Rhea" id="RHEA:42396"/>
        <dbReference type="Rhea" id="RHEA-COMP:10246"/>
        <dbReference type="Rhea" id="RHEA-COMP:10247"/>
        <dbReference type="ChEBI" id="CHEBI:15378"/>
        <dbReference type="ChEBI" id="CHEBI:57856"/>
        <dbReference type="ChEBI" id="CHEBI:59789"/>
        <dbReference type="ChEBI" id="CHEBI:74269"/>
        <dbReference type="ChEBI" id="CHEBI:74445"/>
        <dbReference type="ChEBI" id="CHEBI:74495"/>
        <dbReference type="ChEBI" id="CHEBI:82748"/>
        <dbReference type="EC" id="2.1.1.205"/>
    </reaction>
</comment>
<keyword evidence="3 8" id="KW-0489">Methyltransferase</keyword>
<evidence type="ECO:0000313" key="12">
    <source>
        <dbReference type="WBParaSite" id="TCONS_00010306.p1"/>
    </source>
</evidence>
<dbReference type="InterPro" id="IPR028590">
    <property type="entry name" value="RNA_methyltr_E_TRM7"/>
</dbReference>
<dbReference type="Gene3D" id="3.40.50.150">
    <property type="entry name" value="Vaccinia Virus protein VP39"/>
    <property type="match status" value="1"/>
</dbReference>
<evidence type="ECO:0000256" key="6">
    <source>
        <dbReference type="ARBA" id="ARBA00022694"/>
    </source>
</evidence>
<comment type="similarity">
    <text evidence="8">Belongs to the class I-like SAM-binding methyltransferase superfamily. RNA methyltransferase RlmE family. TRM7 subfamily.</text>
</comment>
<dbReference type="AlphaFoldDB" id="A0AAF5DF28"/>
<evidence type="ECO:0000256" key="2">
    <source>
        <dbReference type="ARBA" id="ARBA00022552"/>
    </source>
</evidence>
<keyword evidence="5 8" id="KW-0949">S-adenosyl-L-methionine</keyword>
<evidence type="ECO:0000256" key="1">
    <source>
        <dbReference type="ARBA" id="ARBA00022490"/>
    </source>
</evidence>
<dbReference type="EC" id="2.1.1.205" evidence="8"/>
<dbReference type="SUPFAM" id="SSF53335">
    <property type="entry name" value="S-adenosyl-L-methionine-dependent methyltransferases"/>
    <property type="match status" value="1"/>
</dbReference>
<dbReference type="GO" id="GO:0002181">
    <property type="term" value="P:cytoplasmic translation"/>
    <property type="evidence" value="ECO:0007669"/>
    <property type="project" value="UniProtKB-UniRule"/>
</dbReference>